<evidence type="ECO:0000259" key="3">
    <source>
        <dbReference type="PROSITE" id="PS50977"/>
    </source>
</evidence>
<dbReference type="SUPFAM" id="SSF46689">
    <property type="entry name" value="Homeodomain-like"/>
    <property type="match status" value="1"/>
</dbReference>
<protein>
    <submittedName>
        <fullName evidence="4">TetR/AcrR family transcriptional regulator</fullName>
    </submittedName>
</protein>
<feature type="domain" description="HTH tetR-type" evidence="3">
    <location>
        <begin position="20"/>
        <end position="80"/>
    </location>
</feature>
<sequence length="207" mass="22952">MFSERVQELLVPRSRNETRQATRRAVLKATSRLFGERGFASTTIREIAQEAGVSVGTVMAAGDKEALLVELFDDLIDQRQQHIDSLDLDTSEPCGDSAISIVEPFVALFEERRELARTYASVLVRGRHTSVVFTDLARRLIDVFEQLITAHGCTSRADTHRRAEALHSAYIGNLFIWASTTEQSGADLLTQLRKVFTAICPPTGSNS</sequence>
<name>A0ABX5L5A9_9MICC</name>
<gene>
    <name evidence="4" type="ORF">CAY35_06760</name>
</gene>
<dbReference type="InterPro" id="IPR009057">
    <property type="entry name" value="Homeodomain-like_sf"/>
</dbReference>
<evidence type="ECO:0000313" key="4">
    <source>
        <dbReference type="EMBL" id="PWI27489.1"/>
    </source>
</evidence>
<keyword evidence="1 2" id="KW-0238">DNA-binding</keyword>
<dbReference type="PANTHER" id="PTHR30055">
    <property type="entry name" value="HTH-TYPE TRANSCRIPTIONAL REGULATOR RUTR"/>
    <property type="match status" value="1"/>
</dbReference>
<dbReference type="InterPro" id="IPR050109">
    <property type="entry name" value="HTH-type_TetR-like_transc_reg"/>
</dbReference>
<dbReference type="InterPro" id="IPR001647">
    <property type="entry name" value="HTH_TetR"/>
</dbReference>
<dbReference type="Pfam" id="PF00440">
    <property type="entry name" value="TetR_N"/>
    <property type="match status" value="1"/>
</dbReference>
<dbReference type="PROSITE" id="PS50977">
    <property type="entry name" value="HTH_TETR_2"/>
    <property type="match status" value="1"/>
</dbReference>
<comment type="caution">
    <text evidence="4">The sequence shown here is derived from an EMBL/GenBank/DDBJ whole genome shotgun (WGS) entry which is preliminary data.</text>
</comment>
<feature type="DNA-binding region" description="H-T-H motif" evidence="2">
    <location>
        <begin position="43"/>
        <end position="62"/>
    </location>
</feature>
<evidence type="ECO:0000256" key="1">
    <source>
        <dbReference type="ARBA" id="ARBA00023125"/>
    </source>
</evidence>
<accession>A0ABX5L5A9</accession>
<evidence type="ECO:0000313" key="5">
    <source>
        <dbReference type="Proteomes" id="UP000245514"/>
    </source>
</evidence>
<organism evidence="4 5">
    <name type="scientific">Pseudoglutamicibacter cumminsii</name>
    <dbReference type="NCBI Taxonomy" id="156979"/>
    <lineage>
        <taxon>Bacteria</taxon>
        <taxon>Bacillati</taxon>
        <taxon>Actinomycetota</taxon>
        <taxon>Actinomycetes</taxon>
        <taxon>Micrococcales</taxon>
        <taxon>Micrococcaceae</taxon>
        <taxon>Pseudoglutamicibacter</taxon>
    </lineage>
</organism>
<reference evidence="4 5" key="1">
    <citation type="submission" date="2018-05" db="EMBL/GenBank/DDBJ databases">
        <title>Draft Genome Sequence of Arthrobacter cumminsii IME1328, Isolated from a Patient Who Suffered from Foot Ulcers in China.</title>
        <authorList>
            <person name="Li M."/>
            <person name="Jiang Z."/>
            <person name="Sun Q."/>
            <person name="Tong Y."/>
        </authorList>
    </citation>
    <scope>NUCLEOTIDE SEQUENCE [LARGE SCALE GENOMIC DNA]</scope>
    <source>
        <strain evidence="4 5">IME1328</strain>
    </source>
</reference>
<keyword evidence="5" id="KW-1185">Reference proteome</keyword>
<dbReference type="Proteomes" id="UP000245514">
    <property type="component" value="Unassembled WGS sequence"/>
</dbReference>
<dbReference type="EMBL" id="QFWG01000008">
    <property type="protein sequence ID" value="PWI27489.1"/>
    <property type="molecule type" value="Genomic_DNA"/>
</dbReference>
<evidence type="ECO:0000256" key="2">
    <source>
        <dbReference type="PROSITE-ProRule" id="PRU00335"/>
    </source>
</evidence>
<dbReference type="PANTHER" id="PTHR30055:SF226">
    <property type="entry name" value="HTH-TYPE TRANSCRIPTIONAL REGULATOR PKSA"/>
    <property type="match status" value="1"/>
</dbReference>
<proteinExistence type="predicted"/>
<dbReference type="Gene3D" id="1.10.357.10">
    <property type="entry name" value="Tetracycline Repressor, domain 2"/>
    <property type="match status" value="1"/>
</dbReference>